<dbReference type="SUPFAM" id="SSF47954">
    <property type="entry name" value="Cyclin-like"/>
    <property type="match status" value="1"/>
</dbReference>
<feature type="region of interest" description="Disordered" evidence="3">
    <location>
        <begin position="142"/>
        <end position="202"/>
    </location>
</feature>
<keyword evidence="4" id="KW-0732">Signal</keyword>
<feature type="chain" id="PRO_5046695159" evidence="4">
    <location>
        <begin position="17"/>
        <end position="202"/>
    </location>
</feature>
<evidence type="ECO:0000313" key="7">
    <source>
        <dbReference type="Proteomes" id="UP001412067"/>
    </source>
</evidence>
<dbReference type="Gene3D" id="1.10.472.10">
    <property type="entry name" value="Cyclin-like"/>
    <property type="match status" value="1"/>
</dbReference>
<keyword evidence="2" id="KW-0131">Cell cycle</keyword>
<feature type="compositionally biased region" description="Basic and acidic residues" evidence="3">
    <location>
        <begin position="142"/>
        <end position="154"/>
    </location>
</feature>
<organism evidence="6 7">
    <name type="scientific">Platanthera guangdongensis</name>
    <dbReference type="NCBI Taxonomy" id="2320717"/>
    <lineage>
        <taxon>Eukaryota</taxon>
        <taxon>Viridiplantae</taxon>
        <taxon>Streptophyta</taxon>
        <taxon>Embryophyta</taxon>
        <taxon>Tracheophyta</taxon>
        <taxon>Spermatophyta</taxon>
        <taxon>Magnoliopsida</taxon>
        <taxon>Liliopsida</taxon>
        <taxon>Asparagales</taxon>
        <taxon>Orchidaceae</taxon>
        <taxon>Orchidoideae</taxon>
        <taxon>Orchideae</taxon>
        <taxon>Orchidinae</taxon>
        <taxon>Platanthera</taxon>
    </lineage>
</organism>
<evidence type="ECO:0000313" key="6">
    <source>
        <dbReference type="EMBL" id="KAK8947895.1"/>
    </source>
</evidence>
<evidence type="ECO:0000259" key="5">
    <source>
        <dbReference type="Pfam" id="PF00134"/>
    </source>
</evidence>
<feature type="domain" description="Cyclin N-terminal" evidence="5">
    <location>
        <begin position="37"/>
        <end position="77"/>
    </location>
</feature>
<dbReference type="InterPro" id="IPR039361">
    <property type="entry name" value="Cyclin"/>
</dbReference>
<gene>
    <name evidence="6" type="primary">CYCA3-2</name>
    <name evidence="6" type="ORF">KSP40_PGU009340</name>
</gene>
<evidence type="ECO:0000256" key="1">
    <source>
        <dbReference type="ARBA" id="ARBA00022618"/>
    </source>
</evidence>
<comment type="caution">
    <text evidence="6">The sequence shown here is derived from an EMBL/GenBank/DDBJ whole genome shotgun (WGS) entry which is preliminary data.</text>
</comment>
<evidence type="ECO:0000256" key="2">
    <source>
        <dbReference type="ARBA" id="ARBA00023306"/>
    </source>
</evidence>
<dbReference type="InterPro" id="IPR006671">
    <property type="entry name" value="Cyclin_N"/>
</dbReference>
<dbReference type="EMBL" id="JBBWWR010000016">
    <property type="protein sequence ID" value="KAK8947895.1"/>
    <property type="molecule type" value="Genomic_DNA"/>
</dbReference>
<sequence length="202" mass="22834">MTLELALLARASCLPAESPCCTCLATLSLILSRDQWKYEEISPPHVKDCCFITDNAYTKKQIVEMESIILKFLKFEMGNPTIKTFPRLKLLFPLQAVHEGLRCLTSPQLFMHLHLYVVPLRHSCSPAPLFSNSLSDIIKKEEDSTDANHEERQRSPSVRTTTGERTAVHHGGDFKPAERKEERKRGGRATTGRGELQKRSAD</sequence>
<proteinExistence type="predicted"/>
<evidence type="ECO:0000256" key="4">
    <source>
        <dbReference type="SAM" id="SignalP"/>
    </source>
</evidence>
<keyword evidence="7" id="KW-1185">Reference proteome</keyword>
<feature type="signal peptide" evidence="4">
    <location>
        <begin position="1"/>
        <end position="16"/>
    </location>
</feature>
<dbReference type="InterPro" id="IPR036915">
    <property type="entry name" value="Cyclin-like_sf"/>
</dbReference>
<feature type="compositionally biased region" description="Polar residues" evidence="3">
    <location>
        <begin position="155"/>
        <end position="164"/>
    </location>
</feature>
<dbReference type="Proteomes" id="UP001412067">
    <property type="component" value="Unassembled WGS sequence"/>
</dbReference>
<reference evidence="6 7" key="1">
    <citation type="journal article" date="2022" name="Nat. Plants">
        <title>Genomes of leafy and leafless Platanthera orchids illuminate the evolution of mycoheterotrophy.</title>
        <authorList>
            <person name="Li M.H."/>
            <person name="Liu K.W."/>
            <person name="Li Z."/>
            <person name="Lu H.C."/>
            <person name="Ye Q.L."/>
            <person name="Zhang D."/>
            <person name="Wang J.Y."/>
            <person name="Li Y.F."/>
            <person name="Zhong Z.M."/>
            <person name="Liu X."/>
            <person name="Yu X."/>
            <person name="Liu D.K."/>
            <person name="Tu X.D."/>
            <person name="Liu B."/>
            <person name="Hao Y."/>
            <person name="Liao X.Y."/>
            <person name="Jiang Y.T."/>
            <person name="Sun W.H."/>
            <person name="Chen J."/>
            <person name="Chen Y.Q."/>
            <person name="Ai Y."/>
            <person name="Zhai J.W."/>
            <person name="Wu S.S."/>
            <person name="Zhou Z."/>
            <person name="Hsiao Y.Y."/>
            <person name="Wu W.L."/>
            <person name="Chen Y.Y."/>
            <person name="Lin Y.F."/>
            <person name="Hsu J.L."/>
            <person name="Li C.Y."/>
            <person name="Wang Z.W."/>
            <person name="Zhao X."/>
            <person name="Zhong W.Y."/>
            <person name="Ma X.K."/>
            <person name="Ma L."/>
            <person name="Huang J."/>
            <person name="Chen G.Z."/>
            <person name="Huang M.Z."/>
            <person name="Huang L."/>
            <person name="Peng D.H."/>
            <person name="Luo Y.B."/>
            <person name="Zou S.Q."/>
            <person name="Chen S.P."/>
            <person name="Lan S."/>
            <person name="Tsai W.C."/>
            <person name="Van de Peer Y."/>
            <person name="Liu Z.J."/>
        </authorList>
    </citation>
    <scope>NUCLEOTIDE SEQUENCE [LARGE SCALE GENOMIC DNA]</scope>
    <source>
        <strain evidence="6">Lor288</strain>
    </source>
</reference>
<accession>A0ABR2LR19</accession>
<evidence type="ECO:0000256" key="3">
    <source>
        <dbReference type="SAM" id="MobiDB-lite"/>
    </source>
</evidence>
<feature type="compositionally biased region" description="Basic and acidic residues" evidence="3">
    <location>
        <begin position="166"/>
        <end position="184"/>
    </location>
</feature>
<protein>
    <submittedName>
        <fullName evidence="6">Cyclin-A3-2</fullName>
    </submittedName>
</protein>
<name>A0ABR2LR19_9ASPA</name>
<dbReference type="PANTHER" id="PTHR10177">
    <property type="entry name" value="CYCLINS"/>
    <property type="match status" value="1"/>
</dbReference>
<keyword evidence="1" id="KW-0132">Cell division</keyword>
<dbReference type="Pfam" id="PF00134">
    <property type="entry name" value="Cyclin_N"/>
    <property type="match status" value="1"/>
</dbReference>